<feature type="compositionally biased region" description="Low complexity" evidence="1">
    <location>
        <begin position="1"/>
        <end position="15"/>
    </location>
</feature>
<feature type="compositionally biased region" description="Polar residues" evidence="1">
    <location>
        <begin position="818"/>
        <end position="827"/>
    </location>
</feature>
<reference evidence="3 4" key="2">
    <citation type="journal article" date="2021" name="Curr. Genet.">
        <title>Genetic response to nitrogen starvation in the aggressive Eucalyptus foliar pathogen Teratosphaeria destructans.</title>
        <authorList>
            <person name="Havenga M."/>
            <person name="Wingfield B.D."/>
            <person name="Wingfield M.J."/>
            <person name="Dreyer L.L."/>
            <person name="Roets F."/>
            <person name="Aylward J."/>
        </authorList>
    </citation>
    <scope>NUCLEOTIDE SEQUENCE [LARGE SCALE GENOMIC DNA]</scope>
    <source>
        <strain evidence="3">CMW44962</strain>
    </source>
</reference>
<feature type="region of interest" description="Disordered" evidence="1">
    <location>
        <begin position="747"/>
        <end position="986"/>
    </location>
</feature>
<feature type="compositionally biased region" description="Low complexity" evidence="1">
    <location>
        <begin position="1138"/>
        <end position="1157"/>
    </location>
</feature>
<evidence type="ECO:0000313" key="4">
    <source>
        <dbReference type="Proteomes" id="UP001138500"/>
    </source>
</evidence>
<feature type="compositionally biased region" description="Polar residues" evidence="1">
    <location>
        <begin position="868"/>
        <end position="889"/>
    </location>
</feature>
<evidence type="ECO:0000259" key="2">
    <source>
        <dbReference type="Pfam" id="PF13254"/>
    </source>
</evidence>
<feature type="compositionally biased region" description="Low complexity" evidence="1">
    <location>
        <begin position="895"/>
        <end position="923"/>
    </location>
</feature>
<comment type="caution">
    <text evidence="3">The sequence shown here is derived from an EMBL/GenBank/DDBJ whole genome shotgun (WGS) entry which is preliminary data.</text>
</comment>
<accession>A0A9W7VZS7</accession>
<feature type="compositionally biased region" description="Polar residues" evidence="1">
    <location>
        <begin position="1185"/>
        <end position="1200"/>
    </location>
</feature>
<proteinExistence type="predicted"/>
<name>A0A9W7VZS7_9PEZI</name>
<gene>
    <name evidence="3" type="ORF">Tdes44962_MAKER04863</name>
</gene>
<feature type="compositionally biased region" description="Low complexity" evidence="1">
    <location>
        <begin position="1036"/>
        <end position="1046"/>
    </location>
</feature>
<sequence>MEFVDQQAASPSPAAADEDPAAFLQSIRELTAKREREDAERFKKLEEEVKRTREERANRRVERARSISPEKANDNSTDNLPAFLPSPTIVSRFELRSPVTPPSRTTPMTMDHQNAPAGPPSPTKDIPEFKGFGSARNSATSMSSMAQSPDHLSQTPQSASSLARSGTLSWQQRPSSRAGSRPSSVTKPEISNTGKSTVTLQTTEPSRDQIAASLGARDPSWFRQTANRGIGSAAYRKSKDEPAATEMSRSESGRKGLPGLSRDTTAPERQSSPAPSESIKSDAVTRPSSTTRNSVTSSRFSVASSSTSTPSKPDLKSLIAEDAQQHEASPVSDTPSSNGGDRPGLSRKLTMSSSQARLADAGDRPSSPTKGMGGFVSSAMMKRSDSVSKRWSAHASPGLSRQGSVASVRNGLSGLQGSHSMPKLEPAADSRIVNEEQPSMPAANSSNNLPELAQAAHDENEFVKPALPRHSRTKSVASNYTTNEHDNLTSPPGSPSKRFSPTKSSWIESALTQRPDSPKPTIAKNSQPSWMANIAKAKADRGSVDMTSPTSTPKLMGDGTPGAAKGGAPFGQDMLKRSDSRDLAPTPRSSTPPIARALHQLDDKPSTAVTPSIMSMPNAEKSEPAVPAKSPSKPPSLAAPFSPQAVGDKPKVETPKPLLSAPAAKDRSGVATGDFAKSPSAALLGKTKPEASTKPQTDFRGTLRSRPRPEAKQQDAPEFLSKFGQLRKTQTEKYVAPDVLKDNITRGKNDLAKTGGPVKTARRDELKESLLAKKDDWKKAKDEGRELPGAVHERKISATTPLTPPKPEALARRELLSRQGSITSSPEKPTRATPEALVRHKSLKEQPEGAALKREATFPAGSAKLDTLSKQTSAPTVTPSKIQTETSKLASRFNPGLAGLLARGPPGTSSGSSSPARSATPSTVSNRTDVKTSEAAAEGLLQDMRKGRAKGPKKRKQGGPEGPSTVADAEPADAMLPPQRIDSNNQATVKDPVIAAASTPMQAPKPRAPPGSAASIMMASLRSPKTQEFPAEMEKPSTPTIPSKSPGLQMAKSDETPEGDTMKEVPTFEGFGKSKKATPSMQTTVASKVDDDKENSTNGTASVKSAASLWAKQAEPEKTGVPLQLQLPSKRDEEAAMRSAGLLASSPASRSPSRGLGIDAPKGPRNLATPPGSAGLPPKPAKSSRVVSGQLQEASPNKIT</sequence>
<feature type="region of interest" description="Disordered" evidence="1">
    <location>
        <begin position="1025"/>
        <end position="1200"/>
    </location>
</feature>
<dbReference type="AlphaFoldDB" id="A0A9W7VZS7"/>
<dbReference type="EMBL" id="RIBY02002245">
    <property type="protein sequence ID" value="KAH9821966.1"/>
    <property type="molecule type" value="Genomic_DNA"/>
</dbReference>
<feature type="compositionally biased region" description="Polar residues" evidence="1">
    <location>
        <begin position="185"/>
        <end position="204"/>
    </location>
</feature>
<feature type="compositionally biased region" description="Low complexity" evidence="1">
    <location>
        <begin position="624"/>
        <end position="643"/>
    </location>
</feature>
<evidence type="ECO:0000256" key="1">
    <source>
        <dbReference type="SAM" id="MobiDB-lite"/>
    </source>
</evidence>
<feature type="compositionally biased region" description="Polar residues" evidence="1">
    <location>
        <begin position="497"/>
        <end position="515"/>
    </location>
</feature>
<protein>
    <submittedName>
        <fullName evidence="3">Serine/arginine repetitive matrix protein 2-like</fullName>
    </submittedName>
</protein>
<dbReference type="InterPro" id="IPR025118">
    <property type="entry name" value="DUF4045"/>
</dbReference>
<feature type="compositionally biased region" description="Polar residues" evidence="1">
    <location>
        <begin position="135"/>
        <end position="172"/>
    </location>
</feature>
<feature type="domain" description="DUF4045" evidence="2">
    <location>
        <begin position="17"/>
        <end position="777"/>
    </location>
</feature>
<feature type="compositionally biased region" description="Basic and acidic residues" evidence="1">
    <location>
        <begin position="30"/>
        <end position="65"/>
    </location>
</feature>
<feature type="region of interest" description="Disordered" evidence="1">
    <location>
        <begin position="1"/>
        <end position="725"/>
    </location>
</feature>
<feature type="compositionally biased region" description="Polar residues" evidence="1">
    <location>
        <begin position="1096"/>
        <end position="1105"/>
    </location>
</feature>
<dbReference type="Pfam" id="PF13254">
    <property type="entry name" value="DUF4045"/>
    <property type="match status" value="1"/>
</dbReference>
<feature type="compositionally biased region" description="Basic residues" evidence="1">
    <location>
        <begin position="947"/>
        <end position="957"/>
    </location>
</feature>
<feature type="compositionally biased region" description="Basic and acidic residues" evidence="1">
    <location>
        <begin position="761"/>
        <end position="796"/>
    </location>
</feature>
<feature type="compositionally biased region" description="Low complexity" evidence="1">
    <location>
        <begin position="96"/>
        <end position="110"/>
    </location>
</feature>
<feature type="compositionally biased region" description="Polar residues" evidence="1">
    <location>
        <begin position="262"/>
        <end position="275"/>
    </location>
</feature>
<feature type="compositionally biased region" description="Low complexity" evidence="1">
    <location>
        <begin position="173"/>
        <end position="184"/>
    </location>
</feature>
<dbReference type="OrthoDB" id="6375767at2759"/>
<dbReference type="Proteomes" id="UP001138500">
    <property type="component" value="Unassembled WGS sequence"/>
</dbReference>
<feature type="compositionally biased region" description="Basic and acidic residues" evidence="1">
    <location>
        <begin position="843"/>
        <end position="856"/>
    </location>
</feature>
<feature type="compositionally biased region" description="Basic and acidic residues" evidence="1">
    <location>
        <begin position="1052"/>
        <end position="1063"/>
    </location>
</feature>
<reference evidence="3 4" key="1">
    <citation type="journal article" date="2018" name="IMA Fungus">
        <title>IMA Genome-F 10: Nine draft genome sequences of Claviceps purpurea s.lat., including C. arundinis, C. humidiphila, and C. cf. spartinae, pseudomolecules for the pitch canker pathogen Fusarium circinatum, draft genome of Davidsoniella eucalypti, Grosmannia galeiformis, Quambalaria eucalypti, and Teratosphaeria destructans.</title>
        <authorList>
            <person name="Wingfield B.D."/>
            <person name="Liu M."/>
            <person name="Nguyen H.D."/>
            <person name="Lane F.A."/>
            <person name="Morgan S.W."/>
            <person name="De Vos L."/>
            <person name="Wilken P.M."/>
            <person name="Duong T.A."/>
            <person name="Aylward J."/>
            <person name="Coetzee M.P."/>
            <person name="Dadej K."/>
            <person name="De Beer Z.W."/>
            <person name="Findlay W."/>
            <person name="Havenga M."/>
            <person name="Kolarik M."/>
            <person name="Menzies J.G."/>
            <person name="Naidoo K."/>
            <person name="Pochopski O."/>
            <person name="Shoukouhi P."/>
            <person name="Santana Q.C."/>
            <person name="Seifert K.A."/>
            <person name="Soal N."/>
            <person name="Steenkamp E.T."/>
            <person name="Tatham C.T."/>
            <person name="van der Nest M.A."/>
            <person name="Wingfield M.J."/>
        </authorList>
    </citation>
    <scope>NUCLEOTIDE SEQUENCE [LARGE SCALE GENOMIC DNA]</scope>
    <source>
        <strain evidence="3">CMW44962</strain>
    </source>
</reference>
<feature type="compositionally biased region" description="Basic and acidic residues" evidence="1">
    <location>
        <begin position="237"/>
        <end position="254"/>
    </location>
</feature>
<feature type="compositionally biased region" description="Polar residues" evidence="1">
    <location>
        <begin position="1077"/>
        <end position="1086"/>
    </location>
</feature>
<organism evidence="3 4">
    <name type="scientific">Teratosphaeria destructans</name>
    <dbReference type="NCBI Taxonomy" id="418781"/>
    <lineage>
        <taxon>Eukaryota</taxon>
        <taxon>Fungi</taxon>
        <taxon>Dikarya</taxon>
        <taxon>Ascomycota</taxon>
        <taxon>Pezizomycotina</taxon>
        <taxon>Dothideomycetes</taxon>
        <taxon>Dothideomycetidae</taxon>
        <taxon>Mycosphaerellales</taxon>
        <taxon>Teratosphaeriaceae</taxon>
        <taxon>Teratosphaeria</taxon>
    </lineage>
</organism>
<feature type="compositionally biased region" description="Low complexity" evidence="1">
    <location>
        <begin position="284"/>
        <end position="311"/>
    </location>
</feature>
<evidence type="ECO:0000313" key="3">
    <source>
        <dbReference type="EMBL" id="KAH9821966.1"/>
    </source>
</evidence>
<keyword evidence="4" id="KW-1185">Reference proteome</keyword>